<evidence type="ECO:0000256" key="4">
    <source>
        <dbReference type="ARBA" id="ARBA00023136"/>
    </source>
</evidence>
<keyword evidence="3 6" id="KW-1133">Transmembrane helix</keyword>
<feature type="region of interest" description="Disordered" evidence="5">
    <location>
        <begin position="452"/>
        <end position="540"/>
    </location>
</feature>
<sequence>MAFRISCLALFLAYAFAADCPATTTPIVLTISNCTIASQDSSSYGVRLDVGDPRQNLCGTPSTVVDNTLLISSNICTGVLPPNMTTQAQCQSYHGGTFNIAAAGTSFHNISLSTANLPLDQGWTRFNPPYTAAGETDLHVVSNVAIPNMTVVVITEGINFTAGHIGLGKDSVILHHLKDSNMIPSLGFGLNAGSQSIQNPRDGSLVLGGYDSASVTSSFYTHTMNYSDMLFGRHCPLQVQIEGLQLLVEGQEPIQLIGEGDGHAACIEPYDNLFRLSEVGLSTFKEVTGWSANTTYDSQDLYIPEPGLIYPSTTGFNGSLKFFLSGGFTVEIPNSELQHPLRGLDKNGNYALNTSYTQVNMYEEPLAPWVLGKVFLSQVYLAVDYEAQQIQLAQVHQNDITPSPVKFASTNTSCKTSKLSGGTIAAIVLGVVLGLAFIVGAGYYLYRRRKRQTQQPSTVTVTPDPTIPSDQHPSAIETNPVTWEKLHGPFEMTAERRTSEMESPNMGYAPPSPRAPPSPHAPSEPRAAQAPLHERAEDAA</sequence>
<feature type="compositionally biased region" description="Low complexity" evidence="5">
    <location>
        <begin position="453"/>
        <end position="470"/>
    </location>
</feature>
<dbReference type="InterPro" id="IPR051694">
    <property type="entry name" value="Immunoregulatory_rcpt-like"/>
</dbReference>
<dbReference type="Gene3D" id="2.40.70.10">
    <property type="entry name" value="Acid Proteases"/>
    <property type="match status" value="2"/>
</dbReference>
<dbReference type="RefSeq" id="XP_033681065.1">
    <property type="nucleotide sequence ID" value="XM_033836100.1"/>
</dbReference>
<comment type="subcellular location">
    <subcellularLocation>
        <location evidence="1">Membrane</location>
        <topology evidence="1">Single-pass membrane protein</topology>
    </subcellularLocation>
</comment>
<evidence type="ECO:0000256" key="7">
    <source>
        <dbReference type="SAM" id="SignalP"/>
    </source>
</evidence>
<keyword evidence="10" id="KW-1185">Reference proteome</keyword>
<evidence type="ECO:0000256" key="1">
    <source>
        <dbReference type="ARBA" id="ARBA00004167"/>
    </source>
</evidence>
<feature type="domain" description="Peptidase A1" evidence="8">
    <location>
        <begin position="44"/>
        <end position="393"/>
    </location>
</feature>
<dbReference type="GO" id="GO:0071944">
    <property type="term" value="C:cell periphery"/>
    <property type="evidence" value="ECO:0007669"/>
    <property type="project" value="UniProtKB-ARBA"/>
</dbReference>
<evidence type="ECO:0000256" key="6">
    <source>
        <dbReference type="SAM" id="Phobius"/>
    </source>
</evidence>
<dbReference type="Proteomes" id="UP000800094">
    <property type="component" value="Unassembled WGS sequence"/>
</dbReference>
<evidence type="ECO:0000313" key="10">
    <source>
        <dbReference type="Proteomes" id="UP000800094"/>
    </source>
</evidence>
<protein>
    <recommendedName>
        <fullName evidence="8">Peptidase A1 domain-containing protein</fullName>
    </recommendedName>
</protein>
<feature type="compositionally biased region" description="Pro residues" evidence="5">
    <location>
        <begin position="510"/>
        <end position="522"/>
    </location>
</feature>
<dbReference type="PANTHER" id="PTHR15549:SF6">
    <property type="entry name" value="MID2 DOMAIN-CONTAINING PROTEIN"/>
    <property type="match status" value="1"/>
</dbReference>
<evidence type="ECO:0000259" key="8">
    <source>
        <dbReference type="PROSITE" id="PS51767"/>
    </source>
</evidence>
<reference evidence="9" key="1">
    <citation type="journal article" date="2020" name="Stud. Mycol.">
        <title>101 Dothideomycetes genomes: a test case for predicting lifestyles and emergence of pathogens.</title>
        <authorList>
            <person name="Haridas S."/>
            <person name="Albert R."/>
            <person name="Binder M."/>
            <person name="Bloem J."/>
            <person name="Labutti K."/>
            <person name="Salamov A."/>
            <person name="Andreopoulos B."/>
            <person name="Baker S."/>
            <person name="Barry K."/>
            <person name="Bills G."/>
            <person name="Bluhm B."/>
            <person name="Cannon C."/>
            <person name="Castanera R."/>
            <person name="Culley D."/>
            <person name="Daum C."/>
            <person name="Ezra D."/>
            <person name="Gonzalez J."/>
            <person name="Henrissat B."/>
            <person name="Kuo A."/>
            <person name="Liang C."/>
            <person name="Lipzen A."/>
            <person name="Lutzoni F."/>
            <person name="Magnuson J."/>
            <person name="Mondo S."/>
            <person name="Nolan M."/>
            <person name="Ohm R."/>
            <person name="Pangilinan J."/>
            <person name="Park H.-J."/>
            <person name="Ramirez L."/>
            <person name="Alfaro M."/>
            <person name="Sun H."/>
            <person name="Tritt A."/>
            <person name="Yoshinaga Y."/>
            <person name="Zwiers L.-H."/>
            <person name="Turgeon B."/>
            <person name="Goodwin S."/>
            <person name="Spatafora J."/>
            <person name="Crous P."/>
            <person name="Grigoriev I."/>
        </authorList>
    </citation>
    <scope>NUCLEOTIDE SEQUENCE</scope>
    <source>
        <strain evidence="9">CBS 122368</strain>
    </source>
</reference>
<keyword evidence="7" id="KW-0732">Signal</keyword>
<feature type="chain" id="PRO_5025562084" description="Peptidase A1 domain-containing protein" evidence="7">
    <location>
        <begin position="18"/>
        <end position="540"/>
    </location>
</feature>
<dbReference type="OrthoDB" id="5361565at2759"/>
<evidence type="ECO:0000256" key="3">
    <source>
        <dbReference type="ARBA" id="ARBA00022989"/>
    </source>
</evidence>
<feature type="signal peptide" evidence="7">
    <location>
        <begin position="1"/>
        <end position="17"/>
    </location>
</feature>
<dbReference type="CDD" id="cd12841">
    <property type="entry name" value="TM_EphA1"/>
    <property type="match status" value="1"/>
</dbReference>
<evidence type="ECO:0000256" key="5">
    <source>
        <dbReference type="SAM" id="MobiDB-lite"/>
    </source>
</evidence>
<feature type="transmembrane region" description="Helical" evidence="6">
    <location>
        <begin position="424"/>
        <end position="446"/>
    </location>
</feature>
<dbReference type="EMBL" id="ML987199">
    <property type="protein sequence ID" value="KAF2246061.1"/>
    <property type="molecule type" value="Genomic_DNA"/>
</dbReference>
<feature type="compositionally biased region" description="Basic and acidic residues" evidence="5">
    <location>
        <begin position="484"/>
        <end position="500"/>
    </location>
</feature>
<proteinExistence type="predicted"/>
<gene>
    <name evidence="9" type="ORF">BU26DRAFT_61342</name>
</gene>
<dbReference type="AlphaFoldDB" id="A0A6A6I6S8"/>
<dbReference type="PROSITE" id="PS51767">
    <property type="entry name" value="PEPTIDASE_A1"/>
    <property type="match status" value="1"/>
</dbReference>
<name>A0A6A6I6S8_9PLEO</name>
<dbReference type="PANTHER" id="PTHR15549">
    <property type="entry name" value="PAIRED IMMUNOGLOBULIN-LIKE TYPE 2 RECEPTOR"/>
    <property type="match status" value="1"/>
</dbReference>
<accession>A0A6A6I6S8</accession>
<dbReference type="GO" id="GO:0016020">
    <property type="term" value="C:membrane"/>
    <property type="evidence" value="ECO:0007669"/>
    <property type="project" value="UniProtKB-SubCell"/>
</dbReference>
<keyword evidence="4 6" id="KW-0472">Membrane</keyword>
<evidence type="ECO:0000313" key="9">
    <source>
        <dbReference type="EMBL" id="KAF2246061.1"/>
    </source>
</evidence>
<dbReference type="SUPFAM" id="SSF50630">
    <property type="entry name" value="Acid proteases"/>
    <property type="match status" value="1"/>
</dbReference>
<evidence type="ECO:0000256" key="2">
    <source>
        <dbReference type="ARBA" id="ARBA00022692"/>
    </source>
</evidence>
<dbReference type="GeneID" id="54589430"/>
<keyword evidence="2 6" id="KW-0812">Transmembrane</keyword>
<dbReference type="InterPro" id="IPR021109">
    <property type="entry name" value="Peptidase_aspartic_dom_sf"/>
</dbReference>
<dbReference type="InterPro" id="IPR033121">
    <property type="entry name" value="PEPTIDASE_A1"/>
</dbReference>
<organism evidence="9 10">
    <name type="scientific">Trematosphaeria pertusa</name>
    <dbReference type="NCBI Taxonomy" id="390896"/>
    <lineage>
        <taxon>Eukaryota</taxon>
        <taxon>Fungi</taxon>
        <taxon>Dikarya</taxon>
        <taxon>Ascomycota</taxon>
        <taxon>Pezizomycotina</taxon>
        <taxon>Dothideomycetes</taxon>
        <taxon>Pleosporomycetidae</taxon>
        <taxon>Pleosporales</taxon>
        <taxon>Massarineae</taxon>
        <taxon>Trematosphaeriaceae</taxon>
        <taxon>Trematosphaeria</taxon>
    </lineage>
</organism>